<name>A0AAD4QVR3_9BILA</name>
<keyword evidence="1" id="KW-0732">Signal</keyword>
<evidence type="ECO:0000256" key="1">
    <source>
        <dbReference type="SAM" id="SignalP"/>
    </source>
</evidence>
<organism evidence="2 3">
    <name type="scientific">Ditylenchus destructor</name>
    <dbReference type="NCBI Taxonomy" id="166010"/>
    <lineage>
        <taxon>Eukaryota</taxon>
        <taxon>Metazoa</taxon>
        <taxon>Ecdysozoa</taxon>
        <taxon>Nematoda</taxon>
        <taxon>Chromadorea</taxon>
        <taxon>Rhabditida</taxon>
        <taxon>Tylenchina</taxon>
        <taxon>Tylenchomorpha</taxon>
        <taxon>Sphaerularioidea</taxon>
        <taxon>Anguinidae</taxon>
        <taxon>Anguininae</taxon>
        <taxon>Ditylenchus</taxon>
    </lineage>
</organism>
<sequence>MKFSVSFAIVFVSVLIAQSFAAPKEGLFKAATRTVVNNTKGVMEDTLNGVKDLTRAASLLPSCLTEEKLPKEATLTRTKCLIISHNNDDTLLSMYFGTDKEEIGYRWIAKYQPKKDGPVYKGKVKRDILSKHELRYKHELHVTLNGVKYWVDKSLVELSDFRKD</sequence>
<reference evidence="2" key="1">
    <citation type="submission" date="2022-01" db="EMBL/GenBank/DDBJ databases">
        <title>Genome Sequence Resource for Two Populations of Ditylenchus destructor, the Migratory Endoparasitic Phytonematode.</title>
        <authorList>
            <person name="Zhang H."/>
            <person name="Lin R."/>
            <person name="Xie B."/>
        </authorList>
    </citation>
    <scope>NUCLEOTIDE SEQUENCE</scope>
    <source>
        <strain evidence="2">BazhouSP</strain>
    </source>
</reference>
<evidence type="ECO:0000313" key="3">
    <source>
        <dbReference type="Proteomes" id="UP001201812"/>
    </source>
</evidence>
<feature type="chain" id="PRO_5042121888" evidence="1">
    <location>
        <begin position="22"/>
        <end position="164"/>
    </location>
</feature>
<accession>A0AAD4QVR3</accession>
<evidence type="ECO:0000313" key="2">
    <source>
        <dbReference type="EMBL" id="KAI1692523.1"/>
    </source>
</evidence>
<dbReference type="EMBL" id="JAKKPZ010000753">
    <property type="protein sequence ID" value="KAI1692523.1"/>
    <property type="molecule type" value="Genomic_DNA"/>
</dbReference>
<comment type="caution">
    <text evidence="2">The sequence shown here is derived from an EMBL/GenBank/DDBJ whole genome shotgun (WGS) entry which is preliminary data.</text>
</comment>
<gene>
    <name evidence="2" type="ORF">DdX_21214</name>
</gene>
<proteinExistence type="predicted"/>
<feature type="signal peptide" evidence="1">
    <location>
        <begin position="1"/>
        <end position="21"/>
    </location>
</feature>
<keyword evidence="3" id="KW-1185">Reference proteome</keyword>
<dbReference type="AlphaFoldDB" id="A0AAD4QVR3"/>
<protein>
    <submittedName>
        <fullName evidence="2">Uncharacterized protein</fullName>
    </submittedName>
</protein>
<dbReference type="Proteomes" id="UP001201812">
    <property type="component" value="Unassembled WGS sequence"/>
</dbReference>